<proteinExistence type="predicted"/>
<feature type="region of interest" description="Disordered" evidence="1">
    <location>
        <begin position="466"/>
        <end position="525"/>
    </location>
</feature>
<feature type="region of interest" description="Disordered" evidence="1">
    <location>
        <begin position="62"/>
        <end position="88"/>
    </location>
</feature>
<feature type="region of interest" description="Disordered" evidence="1">
    <location>
        <begin position="199"/>
        <end position="222"/>
    </location>
</feature>
<evidence type="ECO:0000256" key="1">
    <source>
        <dbReference type="SAM" id="MobiDB-lite"/>
    </source>
</evidence>
<feature type="compositionally biased region" description="Polar residues" evidence="1">
    <location>
        <begin position="466"/>
        <end position="498"/>
    </location>
</feature>
<name>A0AAD5XH82_9FUNG</name>
<protein>
    <submittedName>
        <fullName evidence="2">Uncharacterized protein</fullName>
    </submittedName>
</protein>
<evidence type="ECO:0000313" key="3">
    <source>
        <dbReference type="Proteomes" id="UP001211907"/>
    </source>
</evidence>
<reference evidence="2" key="1">
    <citation type="submission" date="2020-05" db="EMBL/GenBank/DDBJ databases">
        <title>Phylogenomic resolution of chytrid fungi.</title>
        <authorList>
            <person name="Stajich J.E."/>
            <person name="Amses K."/>
            <person name="Simmons R."/>
            <person name="Seto K."/>
            <person name="Myers J."/>
            <person name="Bonds A."/>
            <person name="Quandt C.A."/>
            <person name="Barry K."/>
            <person name="Liu P."/>
            <person name="Grigoriev I."/>
            <person name="Longcore J.E."/>
            <person name="James T.Y."/>
        </authorList>
    </citation>
    <scope>NUCLEOTIDE SEQUENCE</scope>
    <source>
        <strain evidence="2">JEL0513</strain>
    </source>
</reference>
<organism evidence="2 3">
    <name type="scientific">Physocladia obscura</name>
    <dbReference type="NCBI Taxonomy" id="109957"/>
    <lineage>
        <taxon>Eukaryota</taxon>
        <taxon>Fungi</taxon>
        <taxon>Fungi incertae sedis</taxon>
        <taxon>Chytridiomycota</taxon>
        <taxon>Chytridiomycota incertae sedis</taxon>
        <taxon>Chytridiomycetes</taxon>
        <taxon>Chytridiales</taxon>
        <taxon>Chytriomycetaceae</taxon>
        <taxon>Physocladia</taxon>
    </lineage>
</organism>
<gene>
    <name evidence="2" type="ORF">HK100_010305</name>
</gene>
<dbReference type="EMBL" id="JADGJH010000564">
    <property type="protein sequence ID" value="KAJ3126337.1"/>
    <property type="molecule type" value="Genomic_DNA"/>
</dbReference>
<evidence type="ECO:0000313" key="2">
    <source>
        <dbReference type="EMBL" id="KAJ3126337.1"/>
    </source>
</evidence>
<comment type="caution">
    <text evidence="2">The sequence shown here is derived from an EMBL/GenBank/DDBJ whole genome shotgun (WGS) entry which is preliminary data.</text>
</comment>
<dbReference type="Proteomes" id="UP001211907">
    <property type="component" value="Unassembled WGS sequence"/>
</dbReference>
<dbReference type="AlphaFoldDB" id="A0AAD5XH82"/>
<feature type="compositionally biased region" description="Low complexity" evidence="1">
    <location>
        <begin position="62"/>
        <end position="74"/>
    </location>
</feature>
<keyword evidence="3" id="KW-1185">Reference proteome</keyword>
<sequence>MNLQSAKATASSASEQQGTAKTLSYLAHISPKPELQSQSPLLSVGTSITTTKLVGEDISLISSSPVSRPSSPVSFQRDTTPLDTSFSLPVSSSLLPTNSKMSETPKQKLASEETISESQIAITLKKRLSYVAFKVKKGWQTETIERVLKLTNEKYDKISPAIKRNATLALKTTAKMVAVRAGDGVLGIAIKRSLLEESNGKRGNNRSAASKKPQEYTSQTTKKVGNTSVFETAKSVCAVEAHGIAAFLTSKQEGFMPKISSTASIGLTKLTQSDSPKLHSDCLAEIAPMQSTEDSTASYTSASNFINSLGPTPITKTTMLKPSVSKPKFNSINTNIIPNHLPIPTPAPKIMPSLPSREKYSQPLSRPAYPSSYLGGNVQPQYPSYSQPYSSYTYPPLSLANNPPSTLNPIQNYISSNYPYPQQQPQQHANYASINSTIQPPYSQYPQYQPLYRPLERNYHVSYPSEYSRQLPHSTGYPTNGPTTVNNFFSANPGNTFLNRPLQKGPDSFYPGNRPPYPGSQWPNK</sequence>
<accession>A0AAD5XH82</accession>